<sequence length="456" mass="48189">MSWKDTLLDASYRDVPVQLLDDTLAARRALAQHGMPYRDGDTVEDLGREARRFELQAVCFGDAYEAALQALLRALEAPGEATLIHPVYGSVTVLPEQWQVRHNAERPDYAEVAMTLVEAVEDPQFFGRVFQSAEGALAAGVDDGIDWQDRLRDLLSRVDSLAAQVQALIGAGWVSLAEHLLGLPGIGLRLAQLRSQTLGVLSSLAGMTGAAVPSFDPVGVPARVPTDMADLIEASMPRTATGGADAPRLLTGAALPNQVPGAGDLPGIAQRAWATVLAAARSASTPQLAATAQDGGLDVPQGLPADPVAAQGLALVTLAATQQALSVAGITAEVLDAERATPTLTPTQVDLLAGRARALLEGAALLHRRLYAVEPALDVIEPMRNIAALLQAAARGVIVARPPLVDRAAASAACLRLLAHRWYGDHRRAPELLRLNPTLRTPYDIEAGEVLRAYAQ</sequence>
<dbReference type="Pfam" id="PF07157">
    <property type="entry name" value="DNA_circ_N"/>
    <property type="match status" value="1"/>
</dbReference>
<dbReference type="InterPro" id="IPR009826">
    <property type="entry name" value="DNA_circ_N"/>
</dbReference>
<dbReference type="AlphaFoldDB" id="A0A0K8QMY2"/>
<dbReference type="Proteomes" id="UP000253740">
    <property type="component" value="Unassembled WGS sequence"/>
</dbReference>
<proteinExistence type="predicted"/>
<keyword evidence="3" id="KW-1185">Reference proteome</keyword>
<dbReference type="RefSeq" id="WP_062536772.1">
    <property type="nucleotide sequence ID" value="NZ_DF970196.1"/>
</dbReference>
<evidence type="ECO:0000259" key="1">
    <source>
        <dbReference type="Pfam" id="PF07157"/>
    </source>
</evidence>
<name>A0A0K8QMY2_9GAMM</name>
<gene>
    <name evidence="2" type="ORF">MBSD_n1564</name>
</gene>
<feature type="domain" description="DNA circulation N-terminal" evidence="1">
    <location>
        <begin position="7"/>
        <end position="93"/>
    </location>
</feature>
<evidence type="ECO:0000313" key="3">
    <source>
        <dbReference type="Proteomes" id="UP000253740"/>
    </source>
</evidence>
<evidence type="ECO:0000313" key="2">
    <source>
        <dbReference type="EMBL" id="GAP66260.1"/>
    </source>
</evidence>
<organism evidence="2">
    <name type="scientific">Mizugakiibacter sediminis</name>
    <dbReference type="NCBI Taxonomy" id="1475481"/>
    <lineage>
        <taxon>Bacteria</taxon>
        <taxon>Pseudomonadati</taxon>
        <taxon>Pseudomonadota</taxon>
        <taxon>Gammaproteobacteria</taxon>
        <taxon>Lysobacterales</taxon>
        <taxon>Rhodanobacteraceae</taxon>
        <taxon>Mizugakiibacter</taxon>
    </lineage>
</organism>
<accession>A0A0K8QMY2</accession>
<dbReference type="STRING" id="1475481.GCA_000953855_01593"/>
<reference evidence="2" key="1">
    <citation type="submission" date="2015-08" db="EMBL/GenBank/DDBJ databases">
        <title>Complete DNA Sequence of Pseudomonas syringae pv. actinidiae, the Causal Agent of Kiwifruit Canker Disease.</title>
        <authorList>
            <person name="Rikkerink E.H.A."/>
            <person name="Fineran P.C."/>
        </authorList>
    </citation>
    <scope>NUCLEOTIDE SEQUENCE</scope>
    <source>
        <strain evidence="2">SkMP5</strain>
    </source>
</reference>
<dbReference type="EMBL" id="DF970196">
    <property type="protein sequence ID" value="GAP66260.1"/>
    <property type="molecule type" value="Genomic_DNA"/>
</dbReference>
<dbReference type="OrthoDB" id="378644at2"/>
<protein>
    <submittedName>
        <fullName evidence="2">DNA circulation family protein</fullName>
    </submittedName>
</protein>